<name>X1C620_9ZZZZ</name>
<proteinExistence type="predicted"/>
<organism evidence="1">
    <name type="scientific">marine sediment metagenome</name>
    <dbReference type="NCBI Taxonomy" id="412755"/>
    <lineage>
        <taxon>unclassified sequences</taxon>
        <taxon>metagenomes</taxon>
        <taxon>ecological metagenomes</taxon>
    </lineage>
</organism>
<gene>
    <name evidence="1" type="ORF">S01H4_25818</name>
</gene>
<protein>
    <submittedName>
        <fullName evidence="1">Uncharacterized protein</fullName>
    </submittedName>
</protein>
<evidence type="ECO:0000313" key="1">
    <source>
        <dbReference type="EMBL" id="GAG79846.1"/>
    </source>
</evidence>
<dbReference type="AlphaFoldDB" id="X1C620"/>
<dbReference type="EMBL" id="BART01012347">
    <property type="protein sequence ID" value="GAG79846.1"/>
    <property type="molecule type" value="Genomic_DNA"/>
</dbReference>
<accession>X1C620</accession>
<sequence>GGIKGKINSIKKISELNIPVQLINGLKENYVFKSLKNKEINEQRFTIIKKSNLLFVANSSKLINQKKINRELEKILKKFLKLYAKEIEDYRGQIGAYSDFKDKIQDSLAENS</sequence>
<comment type="caution">
    <text evidence="1">The sequence shown here is derived from an EMBL/GenBank/DDBJ whole genome shotgun (WGS) entry which is preliminary data.</text>
</comment>
<reference evidence="1" key="1">
    <citation type="journal article" date="2014" name="Front. Microbiol.">
        <title>High frequency of phylogenetically diverse reductive dehalogenase-homologous genes in deep subseafloor sedimentary metagenomes.</title>
        <authorList>
            <person name="Kawai M."/>
            <person name="Futagami T."/>
            <person name="Toyoda A."/>
            <person name="Takaki Y."/>
            <person name="Nishi S."/>
            <person name="Hori S."/>
            <person name="Arai W."/>
            <person name="Tsubouchi T."/>
            <person name="Morono Y."/>
            <person name="Uchiyama I."/>
            <person name="Ito T."/>
            <person name="Fujiyama A."/>
            <person name="Inagaki F."/>
            <person name="Takami H."/>
        </authorList>
    </citation>
    <scope>NUCLEOTIDE SEQUENCE</scope>
    <source>
        <strain evidence="1">Expedition CK06-06</strain>
    </source>
</reference>
<feature type="non-terminal residue" evidence="1">
    <location>
        <position position="1"/>
    </location>
</feature>